<dbReference type="STRING" id="234267.Acid_3838"/>
<dbReference type="InterPro" id="IPR047928">
    <property type="entry name" value="Perm_prefix_1"/>
</dbReference>
<keyword evidence="4 7" id="KW-1133">Transmembrane helix</keyword>
<dbReference type="AlphaFoldDB" id="Q01ZV8"/>
<protein>
    <recommendedName>
        <fullName evidence="11">Permease</fullName>
    </recommendedName>
</protein>
<accession>Q01ZV8</accession>
<comment type="similarity">
    <text evidence="6">Belongs to the ABC-4 integral membrane protein family.</text>
</comment>
<comment type="subcellular location">
    <subcellularLocation>
        <location evidence="1">Cell membrane</location>
        <topology evidence="1">Multi-pass membrane protein</topology>
    </subcellularLocation>
</comment>
<feature type="transmembrane region" description="Helical" evidence="7">
    <location>
        <begin position="469"/>
        <end position="491"/>
    </location>
</feature>
<dbReference type="InterPro" id="IPR025857">
    <property type="entry name" value="MacB_PCD"/>
</dbReference>
<feature type="transmembrane region" description="Helical" evidence="7">
    <location>
        <begin position="833"/>
        <end position="853"/>
    </location>
</feature>
<evidence type="ECO:0000256" key="4">
    <source>
        <dbReference type="ARBA" id="ARBA00022989"/>
    </source>
</evidence>
<dbReference type="NCBIfam" id="TIGR03434">
    <property type="entry name" value="ADOP"/>
    <property type="match status" value="1"/>
</dbReference>
<feature type="domain" description="ABC3 transporter permease C-terminal" evidence="8">
    <location>
        <begin position="333"/>
        <end position="446"/>
    </location>
</feature>
<dbReference type="KEGG" id="sus:Acid_3838"/>
<dbReference type="InterPro" id="IPR050250">
    <property type="entry name" value="Macrolide_Exporter_MacB"/>
</dbReference>
<evidence type="ECO:0000256" key="3">
    <source>
        <dbReference type="ARBA" id="ARBA00022692"/>
    </source>
</evidence>
<dbReference type="PANTHER" id="PTHR30572:SF4">
    <property type="entry name" value="ABC TRANSPORTER PERMEASE YTRF"/>
    <property type="match status" value="1"/>
</dbReference>
<dbReference type="eggNOG" id="COG0577">
    <property type="taxonomic scope" value="Bacteria"/>
</dbReference>
<gene>
    <name evidence="10" type="ordered locus">Acid_3838</name>
</gene>
<dbReference type="InParanoid" id="Q01ZV8"/>
<dbReference type="OrthoDB" id="127130at2"/>
<feature type="transmembrane region" description="Helical" evidence="7">
    <location>
        <begin position="327"/>
        <end position="354"/>
    </location>
</feature>
<dbReference type="Pfam" id="PF02687">
    <property type="entry name" value="FtsX"/>
    <property type="match status" value="2"/>
</dbReference>
<sequence length="868" mass="93848">MNWEDRLDKELRFHLEQHTADLIAQGHTPDAARRIARIALGGPDQVKEGCRDERPARWLADFWQDVRYAVRSLRQRPGFTAVALGTLALGIGATTVMFTLINGVLLKPLPYSDPGRLIQVAGHTAQYGNQNFAYPDYLDLRREIQSLGPLAGWVYNWGTLSQPGDPENVEVREVTADLFPVLGAKMLRGRGFLPEEDAPGGRPVAILGYSLWQRKFAGSAEAIDAPVVLDGTRYTVVGIARPEMRLEGEPDVFTPLGQDPAAYLRNRRAHPVGVLGRLRPGVTLAQAQSEVAVLAGRLSAQYPESNKDRAFVADRLRADVGDVQSTLWLLLGAVTLVLLIACVNVASLLLAKAVARERELAMRMALGAGRWRLVRQCLTESAVLGFAGGVVGVVLAAVGIRPFVAFWPGSLPRAEEVQLDWRVLLFAVAASLVSGILFGLAPALRAPVRQLEQALRSGGRAVAGSPRRLHGGFVAAEIALAVVLLVAAGMLGRTLMNLAALEPGVNLHNVLVARMRLAPSTVSSPAAMRAAWQSALDEARRVPGVQAAATVDTVPMRQGNNQLGYWTSAAMPEARQLPLALATSVTPDYLKVMGIALQHGRFFDEHDRLDSELVVAIDDVMAKQAFRGDDPIGKRLWIPDMSAGPVRVVGVVGHVRHWGLAGDDQAKVRAQVYYPFAQVPDRLVRRWSELMSVAVRTNVPPLGVVEPLRRAVRGAGGDQVLYQVRTMEQLAQSSIGRQRFLMLLFGIFAMLALALASIGIYGVLAYLTRQRVPEIGMRMALGATSRDVIGMVLRQSLGMIAAGVVVGLAAALAMRRVLERLVEGMRPMDPVTVALMIGVLVAAALAASFVPALRASRVDPMAALRAER</sequence>
<feature type="domain" description="ABC3 transporter permease C-terminal" evidence="8">
    <location>
        <begin position="747"/>
        <end position="860"/>
    </location>
</feature>
<reference evidence="10" key="1">
    <citation type="submission" date="2006-10" db="EMBL/GenBank/DDBJ databases">
        <title>Complete sequence of Solibacter usitatus Ellin6076.</title>
        <authorList>
            <consortium name="US DOE Joint Genome Institute"/>
            <person name="Copeland A."/>
            <person name="Lucas S."/>
            <person name="Lapidus A."/>
            <person name="Barry K."/>
            <person name="Detter J.C."/>
            <person name="Glavina del Rio T."/>
            <person name="Hammon N."/>
            <person name="Israni S."/>
            <person name="Dalin E."/>
            <person name="Tice H."/>
            <person name="Pitluck S."/>
            <person name="Thompson L.S."/>
            <person name="Brettin T."/>
            <person name="Bruce D."/>
            <person name="Han C."/>
            <person name="Tapia R."/>
            <person name="Gilna P."/>
            <person name="Schmutz J."/>
            <person name="Larimer F."/>
            <person name="Land M."/>
            <person name="Hauser L."/>
            <person name="Kyrpides N."/>
            <person name="Mikhailova N."/>
            <person name="Janssen P.H."/>
            <person name="Kuske C.R."/>
            <person name="Richardson P."/>
        </authorList>
    </citation>
    <scope>NUCLEOTIDE SEQUENCE</scope>
    <source>
        <strain evidence="10">Ellin6076</strain>
    </source>
</reference>
<dbReference type="GO" id="GO:0005886">
    <property type="term" value="C:plasma membrane"/>
    <property type="evidence" value="ECO:0007669"/>
    <property type="project" value="UniProtKB-SubCell"/>
</dbReference>
<evidence type="ECO:0000256" key="1">
    <source>
        <dbReference type="ARBA" id="ARBA00004651"/>
    </source>
</evidence>
<feature type="transmembrane region" description="Helical" evidence="7">
    <location>
        <begin position="740"/>
        <end position="767"/>
    </location>
</feature>
<keyword evidence="5 7" id="KW-0472">Membrane</keyword>
<feature type="transmembrane region" description="Helical" evidence="7">
    <location>
        <begin position="81"/>
        <end position="106"/>
    </location>
</feature>
<evidence type="ECO:0000256" key="2">
    <source>
        <dbReference type="ARBA" id="ARBA00022475"/>
    </source>
</evidence>
<evidence type="ECO:0000256" key="6">
    <source>
        <dbReference type="ARBA" id="ARBA00038076"/>
    </source>
</evidence>
<dbReference type="HOGENOM" id="CLU_009433_1_0_0"/>
<evidence type="ECO:0000313" key="10">
    <source>
        <dbReference type="EMBL" id="ABJ84807.1"/>
    </source>
</evidence>
<evidence type="ECO:0000256" key="7">
    <source>
        <dbReference type="SAM" id="Phobius"/>
    </source>
</evidence>
<name>Q01ZV8_SOLUE</name>
<evidence type="ECO:0000259" key="9">
    <source>
        <dbReference type="Pfam" id="PF12704"/>
    </source>
</evidence>
<feature type="transmembrane region" description="Helical" evidence="7">
    <location>
        <begin position="424"/>
        <end position="448"/>
    </location>
</feature>
<feature type="transmembrane region" description="Helical" evidence="7">
    <location>
        <begin position="788"/>
        <end position="813"/>
    </location>
</feature>
<organism evidence="10">
    <name type="scientific">Solibacter usitatus (strain Ellin6076)</name>
    <dbReference type="NCBI Taxonomy" id="234267"/>
    <lineage>
        <taxon>Bacteria</taxon>
        <taxon>Pseudomonadati</taxon>
        <taxon>Acidobacteriota</taxon>
        <taxon>Terriglobia</taxon>
        <taxon>Bryobacterales</taxon>
        <taxon>Solibacteraceae</taxon>
        <taxon>Candidatus Solibacter</taxon>
    </lineage>
</organism>
<dbReference type="InterPro" id="IPR017800">
    <property type="entry name" value="ADOP"/>
</dbReference>
<feature type="transmembrane region" description="Helical" evidence="7">
    <location>
        <begin position="382"/>
        <end position="404"/>
    </location>
</feature>
<dbReference type="GO" id="GO:0022857">
    <property type="term" value="F:transmembrane transporter activity"/>
    <property type="evidence" value="ECO:0007669"/>
    <property type="project" value="TreeGrafter"/>
</dbReference>
<dbReference type="NCBIfam" id="NF038403">
    <property type="entry name" value="perm_prefix_1"/>
    <property type="match status" value="1"/>
</dbReference>
<evidence type="ECO:0000259" key="8">
    <source>
        <dbReference type="Pfam" id="PF02687"/>
    </source>
</evidence>
<dbReference type="PANTHER" id="PTHR30572">
    <property type="entry name" value="MEMBRANE COMPONENT OF TRANSPORTER-RELATED"/>
    <property type="match status" value="1"/>
</dbReference>
<evidence type="ECO:0000256" key="5">
    <source>
        <dbReference type="ARBA" id="ARBA00023136"/>
    </source>
</evidence>
<keyword evidence="3 7" id="KW-0812">Transmembrane</keyword>
<feature type="domain" description="MacB-like periplasmic core" evidence="9">
    <location>
        <begin position="80"/>
        <end position="291"/>
    </location>
</feature>
<dbReference type="InterPro" id="IPR003838">
    <property type="entry name" value="ABC3_permease_C"/>
</dbReference>
<proteinExistence type="inferred from homology"/>
<keyword evidence="2" id="KW-1003">Cell membrane</keyword>
<evidence type="ECO:0008006" key="11">
    <source>
        <dbReference type="Google" id="ProtNLM"/>
    </source>
</evidence>
<dbReference type="Pfam" id="PF12704">
    <property type="entry name" value="MacB_PCD"/>
    <property type="match status" value="2"/>
</dbReference>
<dbReference type="EMBL" id="CP000473">
    <property type="protein sequence ID" value="ABJ84807.1"/>
    <property type="molecule type" value="Genomic_DNA"/>
</dbReference>
<feature type="domain" description="MacB-like periplasmic core" evidence="9">
    <location>
        <begin position="478"/>
        <end position="697"/>
    </location>
</feature>